<dbReference type="EMBL" id="CP007585">
    <property type="protein sequence ID" value="AJC49709.1"/>
    <property type="molecule type" value="Genomic_DNA"/>
</dbReference>
<evidence type="ECO:0000313" key="3">
    <source>
        <dbReference type="Proteomes" id="UP000031129"/>
    </source>
</evidence>
<dbReference type="STRING" id="743971.MYF_00770"/>
<proteinExistence type="predicted"/>
<evidence type="ECO:0000256" key="1">
    <source>
        <dbReference type="SAM" id="Phobius"/>
    </source>
</evidence>
<dbReference type="HOGENOM" id="CLU_144130_0_0_14"/>
<feature type="transmembrane region" description="Helical" evidence="1">
    <location>
        <begin position="21"/>
        <end position="45"/>
    </location>
</feature>
<evidence type="ECO:0000313" key="2">
    <source>
        <dbReference type="EMBL" id="AJC49709.1"/>
    </source>
</evidence>
<name>A0A0A8E6X3_MESFC</name>
<sequence>MYLNEKKQILSLVRNHAITHLILRAVKFIIGIFVFISLFFMFFQGSTFDKIKKNAEIGWIAAAILLVIRILLTITSRILLIVYIVKIGELTGTLGIRHNHLLLTKLSSIKTLSIIGCFISYANIIVANILSLRHNHKEELLNLDYQVLD</sequence>
<reference evidence="2 3" key="1">
    <citation type="journal article" date="2015" name="Genome Announc.">
        <title>Complete Genome Sequence of Mycoplasma flocculare Strain Ms42T (ATCC 27399T).</title>
        <authorList>
            <person name="Calcutt M.J."/>
            <person name="Foecking M.F."/>
            <person name="Heidari M.B."/>
            <person name="McIntosh M.A."/>
        </authorList>
    </citation>
    <scope>NUCLEOTIDE SEQUENCE [LARGE SCALE GENOMIC DNA]</scope>
    <source>
        <strain evidence="3">ATCC 27399</strain>
    </source>
</reference>
<feature type="transmembrane region" description="Helical" evidence="1">
    <location>
        <begin position="106"/>
        <end position="130"/>
    </location>
</feature>
<protein>
    <submittedName>
        <fullName evidence="2">Uncharacterized protein</fullName>
    </submittedName>
</protein>
<feature type="transmembrane region" description="Helical" evidence="1">
    <location>
        <begin position="57"/>
        <end position="85"/>
    </location>
</feature>
<keyword evidence="1" id="KW-0472">Membrane</keyword>
<keyword evidence="1" id="KW-1133">Transmembrane helix</keyword>
<dbReference type="KEGG" id="mfq:MYF_00770"/>
<gene>
    <name evidence="2" type="ORF">MYF_00770</name>
</gene>
<keyword evidence="3" id="KW-1185">Reference proteome</keyword>
<organism evidence="2 3">
    <name type="scientific">Mesomycoplasma flocculare ATCC 27399</name>
    <dbReference type="NCBI Taxonomy" id="743971"/>
    <lineage>
        <taxon>Bacteria</taxon>
        <taxon>Bacillati</taxon>
        <taxon>Mycoplasmatota</taxon>
        <taxon>Mycoplasmoidales</taxon>
        <taxon>Metamycoplasmataceae</taxon>
        <taxon>Mesomycoplasma</taxon>
    </lineage>
</organism>
<accession>A0A0A8E6X3</accession>
<dbReference type="AlphaFoldDB" id="A0A0A8E6X3"/>
<keyword evidence="1" id="KW-0812">Transmembrane</keyword>
<dbReference type="Proteomes" id="UP000031129">
    <property type="component" value="Chromosome"/>
</dbReference>